<dbReference type="Gene3D" id="2.40.170.20">
    <property type="entry name" value="TonB-dependent receptor, beta-barrel domain"/>
    <property type="match status" value="1"/>
</dbReference>
<comment type="similarity">
    <text evidence="7">Belongs to the TonB-dependent receptor family.</text>
</comment>
<dbReference type="InterPro" id="IPR008969">
    <property type="entry name" value="CarboxyPept-like_regulatory"/>
</dbReference>
<dbReference type="Pfam" id="PF07715">
    <property type="entry name" value="Plug"/>
    <property type="match status" value="1"/>
</dbReference>
<protein>
    <submittedName>
        <fullName evidence="9">SusC/RagA family TonB-linked outer membrane protein</fullName>
    </submittedName>
</protein>
<gene>
    <name evidence="9" type="ORF">OD355_01700</name>
</gene>
<dbReference type="SUPFAM" id="SSF56935">
    <property type="entry name" value="Porins"/>
    <property type="match status" value="1"/>
</dbReference>
<dbReference type="PROSITE" id="PS52016">
    <property type="entry name" value="TONB_DEPENDENT_REC_3"/>
    <property type="match status" value="1"/>
</dbReference>
<dbReference type="EMBL" id="JAOTPL010000002">
    <property type="protein sequence ID" value="MCU7693225.1"/>
    <property type="molecule type" value="Genomic_DNA"/>
</dbReference>
<reference evidence="9" key="1">
    <citation type="submission" date="2022-10" db="EMBL/GenBank/DDBJ databases">
        <authorList>
            <person name="Kim H.S."/>
            <person name="Kim J.-S."/>
            <person name="Suh M.K."/>
            <person name="Eom M.K."/>
            <person name="Lee J.-S."/>
        </authorList>
    </citation>
    <scope>NUCLEOTIDE SEQUENCE</scope>
    <source>
        <strain evidence="9">LIP-5</strain>
    </source>
</reference>
<dbReference type="InterPro" id="IPR039426">
    <property type="entry name" value="TonB-dep_rcpt-like"/>
</dbReference>
<comment type="caution">
    <text evidence="9">The sequence shown here is derived from an EMBL/GenBank/DDBJ whole genome shotgun (WGS) entry which is preliminary data.</text>
</comment>
<feature type="domain" description="TonB-dependent receptor plug" evidence="8">
    <location>
        <begin position="136"/>
        <end position="264"/>
    </location>
</feature>
<keyword evidence="5 7" id="KW-0472">Membrane</keyword>
<dbReference type="Gene3D" id="2.170.130.10">
    <property type="entry name" value="TonB-dependent receptor, plug domain"/>
    <property type="match status" value="1"/>
</dbReference>
<accession>A0AAE3LP80</accession>
<dbReference type="InterPro" id="IPR023996">
    <property type="entry name" value="TonB-dep_OMP_SusC/RagA"/>
</dbReference>
<dbReference type="InterPro" id="IPR036942">
    <property type="entry name" value="Beta-barrel_TonB_sf"/>
</dbReference>
<evidence type="ECO:0000313" key="9">
    <source>
        <dbReference type="EMBL" id="MCU7693225.1"/>
    </source>
</evidence>
<organism evidence="9 10">
    <name type="scientific">Haoranjiania flava</name>
    <dbReference type="NCBI Taxonomy" id="1856322"/>
    <lineage>
        <taxon>Bacteria</taxon>
        <taxon>Pseudomonadati</taxon>
        <taxon>Bacteroidota</taxon>
        <taxon>Chitinophagia</taxon>
        <taxon>Chitinophagales</taxon>
        <taxon>Chitinophagaceae</taxon>
        <taxon>Haoranjiania</taxon>
    </lineage>
</organism>
<dbReference type="InterPro" id="IPR023997">
    <property type="entry name" value="TonB-dep_OMP_SusC/RagA_CS"/>
</dbReference>
<dbReference type="InterPro" id="IPR012910">
    <property type="entry name" value="Plug_dom"/>
</dbReference>
<evidence type="ECO:0000256" key="1">
    <source>
        <dbReference type="ARBA" id="ARBA00004571"/>
    </source>
</evidence>
<evidence type="ECO:0000256" key="4">
    <source>
        <dbReference type="ARBA" id="ARBA00022692"/>
    </source>
</evidence>
<dbReference type="SUPFAM" id="SSF49464">
    <property type="entry name" value="Carboxypeptidase regulatory domain-like"/>
    <property type="match status" value="1"/>
</dbReference>
<evidence type="ECO:0000313" key="10">
    <source>
        <dbReference type="Proteomes" id="UP001209317"/>
    </source>
</evidence>
<keyword evidence="2 7" id="KW-0813">Transport</keyword>
<evidence type="ECO:0000256" key="7">
    <source>
        <dbReference type="PROSITE-ProRule" id="PRU01360"/>
    </source>
</evidence>
<evidence type="ECO:0000256" key="5">
    <source>
        <dbReference type="ARBA" id="ARBA00023136"/>
    </source>
</evidence>
<keyword evidence="6 7" id="KW-0998">Cell outer membrane</keyword>
<dbReference type="NCBIfam" id="TIGR04056">
    <property type="entry name" value="OMP_RagA_SusC"/>
    <property type="match status" value="1"/>
</dbReference>
<dbReference type="GO" id="GO:0009279">
    <property type="term" value="C:cell outer membrane"/>
    <property type="evidence" value="ECO:0007669"/>
    <property type="project" value="UniProtKB-SubCell"/>
</dbReference>
<keyword evidence="10" id="KW-1185">Reference proteome</keyword>
<comment type="subcellular location">
    <subcellularLocation>
        <location evidence="1 7">Cell outer membrane</location>
        <topology evidence="1 7">Multi-pass membrane protein</topology>
    </subcellularLocation>
</comment>
<evidence type="ECO:0000259" key="8">
    <source>
        <dbReference type="Pfam" id="PF07715"/>
    </source>
</evidence>
<proteinExistence type="inferred from homology"/>
<keyword evidence="4 7" id="KW-0812">Transmembrane</keyword>
<keyword evidence="3 7" id="KW-1134">Transmembrane beta strand</keyword>
<sequence>MKLKSTKITEKHIPKSILLFTCTLLCMAFLFVYPAVAQSGTSRIVGKMIDSVSSEPLPGVSVFLNGRAVTASDGNGVFKVQANPGDNISFSLIGYLNKNIIIGTIKDTITVSLQQIHADMGDVVVTALGIRREEKSLGYALTSVSGEELTEAASNNWTDALSGKVAGLNLVKSGAGPAGTNQIILRGETSLTGGNDALIVIDGVVLGGGVVSTATGSGNYQSADAPVDFGNALADLSADDIESVSILKGPGASALYGYRGANGAIIITTKSGKPIHKGLGISVNSNLSVGTINRWPEYQNEYGQGVRGGDLYYSYGRSEDGPSTLSTSSAWGPKFDGQLYYQYNPDYYRVTPPERTLWRAYENNRKEFFENDFTAKNSISISGGNSITSARLSYTNTYNSWIIPNTGFNRNAISLQLNHKIGEKLILSSRMNYTLKKSDNLPNTGYNNQTYMYFIRGVVPNWNPAWFKPYWRPGEEGIVQTTPFSNLLDNPYTIAYEMLNSQNRNNFVGNVQATYNFTDNFNLMVRAGIDFAFDKRLQRRPFDTYRYAYGYYRETGVMTQESSADFLFSYMSKKAKTKDFQYGASAGGSMTNNKYDRSDLFTQKLVYPNVYNFANTAEDLTYNPYRSQYAVHSLYGLLNASYKEWLFADASARIDWASTLAQPLQSSVDPFFYPSVNLSFIASQAFNLPKAINFWKLRASVASVGGGGTIPYRTSYTYNVVDNFSPGLTNPATIPNLNLKNEGKRSFELGTDLRMFKSRLQLDLTVYKSNTFDQILEVPIDPASGYRYQIVNAGNVENKGLEMSLSGTPVKNKKFTWRPYMKFTAFDTKIISLADSVQSIVLSTVFGSRGTVEARVGGRYGDMYGFGYMRNENGDIVYKNGLPLTTNELIYLGNANPTKKFGFGNEFKYKDFKFNVLIDGQYGGVGYSLTHAVLMEEGKLKKSLPGRYNGIIGNGVVKNADGTYSPNTVVADAGDYYYAHFNRDQLEANVFSTDFIKIREVRLDYTFPLKTAAKLKMNSLVVGLYGRDLFVFSNWPAFDPEFASLNSSGIEKGAEIAQFPSTRIFGINITATF</sequence>
<dbReference type="Proteomes" id="UP001209317">
    <property type="component" value="Unassembled WGS sequence"/>
</dbReference>
<dbReference type="NCBIfam" id="TIGR04057">
    <property type="entry name" value="SusC_RagA_signa"/>
    <property type="match status" value="1"/>
</dbReference>
<dbReference type="InterPro" id="IPR037066">
    <property type="entry name" value="Plug_dom_sf"/>
</dbReference>
<evidence type="ECO:0000256" key="3">
    <source>
        <dbReference type="ARBA" id="ARBA00022452"/>
    </source>
</evidence>
<evidence type="ECO:0000256" key="2">
    <source>
        <dbReference type="ARBA" id="ARBA00022448"/>
    </source>
</evidence>
<dbReference type="AlphaFoldDB" id="A0AAE3LP80"/>
<evidence type="ECO:0000256" key="6">
    <source>
        <dbReference type="ARBA" id="ARBA00023237"/>
    </source>
</evidence>
<dbReference type="RefSeq" id="WP_263036713.1">
    <property type="nucleotide sequence ID" value="NZ_JAOTPL010000002.1"/>
</dbReference>
<name>A0AAE3LP80_9BACT</name>